<feature type="non-terminal residue" evidence="1">
    <location>
        <position position="1"/>
    </location>
</feature>
<evidence type="ECO:0000313" key="1">
    <source>
        <dbReference type="EMBL" id="GAG48535.1"/>
    </source>
</evidence>
<comment type="caution">
    <text evidence="1">The sequence shown here is derived from an EMBL/GenBank/DDBJ whole genome shotgun (WGS) entry which is preliminary data.</text>
</comment>
<accession>X0XYV1</accession>
<sequence>PCPDLRHMKWEGLTAGHIINAAHGPATDLQPMRWASPQFIQESAQHWKSLGFVKGVEFWGISFWRWPYTFDKVVDSAGPRRLLYLDRDAPYYAAVGRYLWRSDRAQKAEQAFWTSYYTHRFGSRAIGELMARWYVVTGPISPGVQNVNATKVANFWASMLLMNQNLDQILGYNKSLDETPYTLHREAGRAGQRYYPRPFDAYFFERYREKYGVPVPGKTIAMFKEFGP</sequence>
<feature type="non-terminal residue" evidence="1">
    <location>
        <position position="228"/>
    </location>
</feature>
<reference evidence="1" key="1">
    <citation type="journal article" date="2014" name="Front. Microbiol.">
        <title>High frequency of phylogenetically diverse reductive dehalogenase-homologous genes in deep subseafloor sedimentary metagenomes.</title>
        <authorList>
            <person name="Kawai M."/>
            <person name="Futagami T."/>
            <person name="Toyoda A."/>
            <person name="Takaki Y."/>
            <person name="Nishi S."/>
            <person name="Hori S."/>
            <person name="Arai W."/>
            <person name="Tsubouchi T."/>
            <person name="Morono Y."/>
            <person name="Uchiyama I."/>
            <person name="Ito T."/>
            <person name="Fujiyama A."/>
            <person name="Inagaki F."/>
            <person name="Takami H."/>
        </authorList>
    </citation>
    <scope>NUCLEOTIDE SEQUENCE</scope>
    <source>
        <strain evidence="1">Expedition CK06-06</strain>
    </source>
</reference>
<gene>
    <name evidence="1" type="ORF">S01H1_78829</name>
</gene>
<protein>
    <submittedName>
        <fullName evidence="1">Uncharacterized protein</fullName>
    </submittedName>
</protein>
<organism evidence="1">
    <name type="scientific">marine sediment metagenome</name>
    <dbReference type="NCBI Taxonomy" id="412755"/>
    <lineage>
        <taxon>unclassified sequences</taxon>
        <taxon>metagenomes</taxon>
        <taxon>ecological metagenomes</taxon>
    </lineage>
</organism>
<dbReference type="EMBL" id="BARS01053082">
    <property type="protein sequence ID" value="GAG48535.1"/>
    <property type="molecule type" value="Genomic_DNA"/>
</dbReference>
<proteinExistence type="predicted"/>
<dbReference type="AlphaFoldDB" id="X0XYV1"/>
<name>X0XYV1_9ZZZZ</name>